<dbReference type="SMART" id="SM00382">
    <property type="entry name" value="AAA"/>
    <property type="match status" value="2"/>
</dbReference>
<dbReference type="EMBL" id="BDHI01000014">
    <property type="protein sequence ID" value="GCB21925.1"/>
    <property type="molecule type" value="Genomic_DNA"/>
</dbReference>
<evidence type="ECO:0000313" key="13">
    <source>
        <dbReference type="Proteomes" id="UP000286921"/>
    </source>
</evidence>
<dbReference type="InterPro" id="IPR017871">
    <property type="entry name" value="ABC_transporter-like_CS"/>
</dbReference>
<dbReference type="CDD" id="cd18580">
    <property type="entry name" value="ABC_6TM_ABCC_D2"/>
    <property type="match status" value="1"/>
</dbReference>
<feature type="transmembrane region" description="Helical" evidence="9">
    <location>
        <begin position="155"/>
        <end position="176"/>
    </location>
</feature>
<feature type="transmembrane region" description="Helical" evidence="9">
    <location>
        <begin position="1057"/>
        <end position="1076"/>
    </location>
</feature>
<organism evidence="12 13">
    <name type="scientific">Aspergillus awamori</name>
    <name type="common">Black koji mold</name>
    <dbReference type="NCBI Taxonomy" id="105351"/>
    <lineage>
        <taxon>Eukaryota</taxon>
        <taxon>Fungi</taxon>
        <taxon>Dikarya</taxon>
        <taxon>Ascomycota</taxon>
        <taxon>Pezizomycotina</taxon>
        <taxon>Eurotiomycetes</taxon>
        <taxon>Eurotiomycetidae</taxon>
        <taxon>Eurotiales</taxon>
        <taxon>Aspergillaceae</taxon>
        <taxon>Aspergillus</taxon>
    </lineage>
</organism>
<feature type="transmembrane region" description="Helical" evidence="9">
    <location>
        <begin position="310"/>
        <end position="331"/>
    </location>
</feature>
<dbReference type="Pfam" id="PF00664">
    <property type="entry name" value="ABC_membrane"/>
    <property type="match status" value="2"/>
</dbReference>
<sequence>MIATCEQIDESWGPWAQSCRGGFDFTLTFEDTILIILPSILFIVASLIGVLCGRERRQLLHATPYLSTCKPLAVSLYTVLRLASLILWSRTPIRVRTSIAAEVIYFVTAFPLAWWSYRLHRTAVAPSLFLSLFLSVTIVFQAVRIRSLWLMQRDTGLAIVETISLAVTVVLARAEARTKPHHLPTAALATLSREQLSGLYGRGLFLWLARTLWDGNKRSLKYSDLFGMYDAATAGHYNTRFGQYSRLSQAQGSKATSLLRALFLTLRIELLIPALPRGVMIAVTLVQPLLLQRILDFVQGEGYSERMSVGYGLIGACALLYGLTSMFNAWYAHASNRLALHIRNVLVDAIYSKLLRLPIAKADPGLITTLINVDMEHIIEGARVIHDLWAAVISVGVSLYMIYWKLGLAFLGPLLSTVVLTLLSTLYGDPIGQRQIKWLAATDRRVRSTMTLLSHYKEVKMLGLAAQYMKELKRLRIVEVHLARKFRRVLSLIITTSSASSQIALVAAYGGFAIVSRTRDEVMTTDTMFTSLALLQISTDPLFMLIQETPLLVSAYKCIQRIQSFLDLDEYSSMQAKGTLSLQEPVDAHGKGIIELNCKPLSDASVSLDGEECGALIKFHNACYSGGNTEGEVLLSDITLVIRQGSVVVVAGSIGSGKSSLLKAILGELCFVSGYSYVRPHLRMAYCAQEPWLLNDTIRNNILAGRAMDSRWYQQVLEAVHLLPDLDSLSKRDSTIIGPEGSRLSGGQRQRISLARALYSRPQLLLADDILSGLDKKTEQGIIRAVFSPSGLLKCLDCTVVLATHSDLCISKFDDVITMDQGRILFRGPSKKTSNTDEMIENRNLENNDNFENLKTASTPTESTTVASVDSVARSLPDEDESAATAPSDWSSYLFFARSMSVPGFLVFVALAMAMGAERTFESVWLQDWAESKHPDHVAYYVGIFTGLVVGGLILLYITCWSVFITLRSILVARSQPGFSNSVFFEFLMTSSSIGIYGDQGPVSYVISKGSDAIANRFIQDIMLLDNDLPMAWLNTFTALCAALGETIIVLLSSKYLVISVPFLVGGLWVLQRFYLRTSKQLRLMDIESKAPLSGFVNDTISGLLTVRAFGRIDEFQCQARQLLQTSQAANYMLLSIQVWLKMILDFIVMILAVAVTGLAVGLRSQRSVGFLGLALVNLISLSSTIRYVMTFWVDLETSIGAAARIRQFNISMTPEDDPSNRPEHKAGFANGNVAFQDVSAVNGTSGDMILKDVTFSVREGQKVAICGRTGSGKSALLGTLLRLLDIQRGVVTVGDEPITGFSRDSIRGSFLSLPQKPLFFANSVRYNMDPWGGHAESQDFDTYARESLQQVGIWEVFEQLYHQSLSDAGADGPIPKSALDLDIDTDGSLTPGQQQLFCLARLLCRLRQESSKFPVILLDEVTSSVDQETERTMRCLLRNSLQKHTVLEVIHRLKKDAVREDYDLVLVLDQGQIVEFGPPDALLNTPGSTFRNLILSGTH</sequence>
<feature type="transmembrane region" description="Helical" evidence="9">
    <location>
        <begin position="33"/>
        <end position="52"/>
    </location>
</feature>
<dbReference type="Proteomes" id="UP000286921">
    <property type="component" value="Unassembled WGS sequence"/>
</dbReference>
<dbReference type="SUPFAM" id="SSF90123">
    <property type="entry name" value="ABC transporter transmembrane region"/>
    <property type="match status" value="2"/>
</dbReference>
<feature type="domain" description="ABC transporter" evidence="10">
    <location>
        <begin position="617"/>
        <end position="846"/>
    </location>
</feature>
<evidence type="ECO:0000313" key="12">
    <source>
        <dbReference type="EMBL" id="GCB21925.1"/>
    </source>
</evidence>
<dbReference type="PROSITE" id="PS00211">
    <property type="entry name" value="ABC_TRANSPORTER_1"/>
    <property type="match status" value="1"/>
</dbReference>
<feature type="transmembrane region" description="Helical" evidence="9">
    <location>
        <begin position="99"/>
        <end position="117"/>
    </location>
</feature>
<reference evidence="12 13" key="1">
    <citation type="submission" date="2016-09" db="EMBL/GenBank/DDBJ databases">
        <title>Aspergillus awamori IFM 58123T.</title>
        <authorList>
            <person name="Kusuya Y."/>
            <person name="Shimizu M."/>
            <person name="Takahashi H."/>
            <person name="Yaguchi T."/>
        </authorList>
    </citation>
    <scope>NUCLEOTIDE SEQUENCE [LARGE SCALE GENOMIC DNA]</scope>
    <source>
        <strain evidence="12 13">IFM 58123</strain>
    </source>
</reference>
<evidence type="ECO:0000256" key="8">
    <source>
        <dbReference type="ARBA" id="ARBA00023180"/>
    </source>
</evidence>
<evidence type="ECO:0000256" key="9">
    <source>
        <dbReference type="SAM" id="Phobius"/>
    </source>
</evidence>
<feature type="transmembrane region" description="Helical" evidence="9">
    <location>
        <begin position="1032"/>
        <end position="1051"/>
    </location>
</feature>
<feature type="transmembrane region" description="Helical" evidence="9">
    <location>
        <begin position="409"/>
        <end position="428"/>
    </location>
</feature>
<evidence type="ECO:0000259" key="10">
    <source>
        <dbReference type="PROSITE" id="PS50893"/>
    </source>
</evidence>
<dbReference type="CDD" id="cd18579">
    <property type="entry name" value="ABC_6TM_ABCC_D1"/>
    <property type="match status" value="1"/>
</dbReference>
<dbReference type="InterPro" id="IPR036640">
    <property type="entry name" value="ABC1_TM_sf"/>
</dbReference>
<feature type="domain" description="ABC transmembrane type-1" evidence="11">
    <location>
        <begin position="1002"/>
        <end position="1198"/>
    </location>
</feature>
<dbReference type="PROSITE" id="PS50929">
    <property type="entry name" value="ABC_TM1F"/>
    <property type="match status" value="2"/>
</dbReference>
<dbReference type="InterPro" id="IPR003593">
    <property type="entry name" value="AAA+_ATPase"/>
</dbReference>
<evidence type="ECO:0000256" key="1">
    <source>
        <dbReference type="ARBA" id="ARBA00004141"/>
    </source>
</evidence>
<feature type="domain" description="ABC transporter" evidence="10">
    <location>
        <begin position="1234"/>
        <end position="1496"/>
    </location>
</feature>
<evidence type="ECO:0000256" key="2">
    <source>
        <dbReference type="ARBA" id="ARBA00022448"/>
    </source>
</evidence>
<evidence type="ECO:0000256" key="4">
    <source>
        <dbReference type="ARBA" id="ARBA00022741"/>
    </source>
</evidence>
<keyword evidence="13" id="KW-1185">Reference proteome</keyword>
<keyword evidence="7 9" id="KW-0472">Membrane</keyword>
<dbReference type="PANTHER" id="PTHR24223">
    <property type="entry name" value="ATP-BINDING CASSETTE SUB-FAMILY C"/>
    <property type="match status" value="1"/>
</dbReference>
<feature type="transmembrane region" description="Helical" evidence="9">
    <location>
        <begin position="938"/>
        <end position="967"/>
    </location>
</feature>
<dbReference type="InterPro" id="IPR044726">
    <property type="entry name" value="ABCC_6TM_D2"/>
</dbReference>
<keyword evidence="8" id="KW-0325">Glycoprotein</keyword>
<feature type="transmembrane region" description="Helical" evidence="9">
    <location>
        <begin position="1169"/>
        <end position="1190"/>
    </location>
</feature>
<dbReference type="Gene3D" id="1.20.1560.10">
    <property type="entry name" value="ABC transporter type 1, transmembrane domain"/>
    <property type="match status" value="2"/>
</dbReference>
<evidence type="ECO:0000256" key="7">
    <source>
        <dbReference type="ARBA" id="ARBA00023136"/>
    </source>
</evidence>
<dbReference type="InterPro" id="IPR044746">
    <property type="entry name" value="ABCC_6TM_D1"/>
</dbReference>
<dbReference type="PROSITE" id="PS50893">
    <property type="entry name" value="ABC_TRANSPORTER_2"/>
    <property type="match status" value="2"/>
</dbReference>
<keyword evidence="5" id="KW-0067">ATP-binding</keyword>
<evidence type="ECO:0000259" key="11">
    <source>
        <dbReference type="PROSITE" id="PS50929"/>
    </source>
</evidence>
<evidence type="ECO:0000256" key="3">
    <source>
        <dbReference type="ARBA" id="ARBA00022692"/>
    </source>
</evidence>
<feature type="transmembrane region" description="Helical" evidence="9">
    <location>
        <begin position="123"/>
        <end position="143"/>
    </location>
</feature>
<dbReference type="InterPro" id="IPR011527">
    <property type="entry name" value="ABC1_TM_dom"/>
</dbReference>
<keyword evidence="3 9" id="KW-0812">Transmembrane</keyword>
<dbReference type="PANTHER" id="PTHR24223:SF399">
    <property type="entry name" value="ABC TRANSPORTER ATNG"/>
    <property type="match status" value="1"/>
</dbReference>
<protein>
    <submittedName>
        <fullName evidence="12">Canalicular multispecific organic anion transporter 2</fullName>
    </submittedName>
</protein>
<dbReference type="GO" id="GO:0005524">
    <property type="term" value="F:ATP binding"/>
    <property type="evidence" value="ECO:0007669"/>
    <property type="project" value="UniProtKB-KW"/>
</dbReference>
<keyword evidence="2" id="KW-0813">Transport</keyword>
<evidence type="ECO:0000256" key="6">
    <source>
        <dbReference type="ARBA" id="ARBA00022989"/>
    </source>
</evidence>
<dbReference type="GO" id="GO:0140359">
    <property type="term" value="F:ABC-type transporter activity"/>
    <property type="evidence" value="ECO:0007669"/>
    <property type="project" value="InterPro"/>
</dbReference>
<proteinExistence type="predicted"/>
<dbReference type="InterPro" id="IPR050173">
    <property type="entry name" value="ABC_transporter_C-like"/>
</dbReference>
<dbReference type="InterPro" id="IPR027417">
    <property type="entry name" value="P-loop_NTPase"/>
</dbReference>
<feature type="transmembrane region" description="Helical" evidence="9">
    <location>
        <begin position="1143"/>
        <end position="1163"/>
    </location>
</feature>
<evidence type="ECO:0000256" key="5">
    <source>
        <dbReference type="ARBA" id="ARBA00022840"/>
    </source>
</evidence>
<comment type="caution">
    <text evidence="12">The sequence shown here is derived from an EMBL/GenBank/DDBJ whole genome shotgun (WGS) entry which is preliminary data.</text>
</comment>
<feature type="transmembrane region" description="Helical" evidence="9">
    <location>
        <begin position="900"/>
        <end position="918"/>
    </location>
</feature>
<accession>A0A401KRP9</accession>
<keyword evidence="4" id="KW-0547">Nucleotide-binding</keyword>
<dbReference type="STRING" id="105351.A0A401KRP9"/>
<name>A0A401KRP9_ASPAW</name>
<dbReference type="Gene3D" id="3.40.50.300">
    <property type="entry name" value="P-loop containing nucleotide triphosphate hydrolases"/>
    <property type="match status" value="2"/>
</dbReference>
<dbReference type="SUPFAM" id="SSF52540">
    <property type="entry name" value="P-loop containing nucleoside triphosphate hydrolases"/>
    <property type="match status" value="2"/>
</dbReference>
<dbReference type="GO" id="GO:0016887">
    <property type="term" value="F:ATP hydrolysis activity"/>
    <property type="evidence" value="ECO:0007669"/>
    <property type="project" value="InterPro"/>
</dbReference>
<dbReference type="Pfam" id="PF00005">
    <property type="entry name" value="ABC_tran"/>
    <property type="match status" value="2"/>
</dbReference>
<keyword evidence="6 9" id="KW-1133">Transmembrane helix</keyword>
<feature type="domain" description="ABC transmembrane type-1" evidence="11">
    <location>
        <begin position="279"/>
        <end position="554"/>
    </location>
</feature>
<comment type="subcellular location">
    <subcellularLocation>
        <location evidence="1">Membrane</location>
        <topology evidence="1">Multi-pass membrane protein</topology>
    </subcellularLocation>
</comment>
<gene>
    <name evidence="12" type="ORF">AAWM_04810</name>
</gene>
<dbReference type="GO" id="GO:0016020">
    <property type="term" value="C:membrane"/>
    <property type="evidence" value="ECO:0007669"/>
    <property type="project" value="UniProtKB-SubCell"/>
</dbReference>
<dbReference type="InterPro" id="IPR003439">
    <property type="entry name" value="ABC_transporter-like_ATP-bd"/>
</dbReference>